<evidence type="ECO:0000313" key="7">
    <source>
        <dbReference type="EMBL" id="KAF2296478.1"/>
    </source>
</evidence>
<dbReference type="PANTHER" id="PTHR15052:SF2">
    <property type="entry name" value="GENERAL TRANSCRIPTION FACTOR 3C POLYPEPTIDE 2"/>
    <property type="match status" value="1"/>
</dbReference>
<evidence type="ECO:0000256" key="4">
    <source>
        <dbReference type="ARBA" id="ARBA00023163"/>
    </source>
</evidence>
<name>A0A6A6L870_HEVBR</name>
<dbReference type="EMBL" id="JAAGAX010000013">
    <property type="protein sequence ID" value="KAF2296478.1"/>
    <property type="molecule type" value="Genomic_DNA"/>
</dbReference>
<dbReference type="PRINTS" id="PR00929">
    <property type="entry name" value="ATHOOK"/>
</dbReference>
<dbReference type="InterPro" id="IPR036322">
    <property type="entry name" value="WD40_repeat_dom_sf"/>
</dbReference>
<dbReference type="Gene3D" id="2.130.10.10">
    <property type="entry name" value="YVTN repeat-like/Quinoprotein amine dehydrogenase"/>
    <property type="match status" value="1"/>
</dbReference>
<dbReference type="InterPro" id="IPR052416">
    <property type="entry name" value="GTF3C_component"/>
</dbReference>
<feature type="region of interest" description="Disordered" evidence="6">
    <location>
        <begin position="188"/>
        <end position="281"/>
    </location>
</feature>
<proteinExistence type="predicted"/>
<dbReference type="Proteomes" id="UP000467840">
    <property type="component" value="Chromosome 7"/>
</dbReference>
<keyword evidence="2" id="KW-0677">Repeat</keyword>
<keyword evidence="3" id="KW-0238">DNA-binding</keyword>
<dbReference type="PRINTS" id="PR00930">
    <property type="entry name" value="HIGHMOBLTYIY"/>
</dbReference>
<organism evidence="7 8">
    <name type="scientific">Hevea brasiliensis</name>
    <name type="common">Para rubber tree</name>
    <name type="synonym">Siphonia brasiliensis</name>
    <dbReference type="NCBI Taxonomy" id="3981"/>
    <lineage>
        <taxon>Eukaryota</taxon>
        <taxon>Viridiplantae</taxon>
        <taxon>Streptophyta</taxon>
        <taxon>Embryophyta</taxon>
        <taxon>Tracheophyta</taxon>
        <taxon>Spermatophyta</taxon>
        <taxon>Magnoliopsida</taxon>
        <taxon>eudicotyledons</taxon>
        <taxon>Gunneridae</taxon>
        <taxon>Pentapetalae</taxon>
        <taxon>rosids</taxon>
        <taxon>fabids</taxon>
        <taxon>Malpighiales</taxon>
        <taxon>Euphorbiaceae</taxon>
        <taxon>Crotonoideae</taxon>
        <taxon>Micrandreae</taxon>
        <taxon>Hevea</taxon>
    </lineage>
</organism>
<dbReference type="SMART" id="SM00320">
    <property type="entry name" value="WD40"/>
    <property type="match status" value="2"/>
</dbReference>
<feature type="region of interest" description="Disordered" evidence="6">
    <location>
        <begin position="315"/>
        <end position="335"/>
    </location>
</feature>
<keyword evidence="4" id="KW-0804">Transcription</keyword>
<dbReference type="SUPFAM" id="SSF50978">
    <property type="entry name" value="WD40 repeat-like"/>
    <property type="match status" value="1"/>
</dbReference>
<feature type="compositionally biased region" description="Polar residues" evidence="6">
    <location>
        <begin position="315"/>
        <end position="324"/>
    </location>
</feature>
<keyword evidence="5" id="KW-0539">Nucleus</keyword>
<reference evidence="7 8" key="1">
    <citation type="journal article" date="2020" name="Mol. Plant">
        <title>The Chromosome-Based Rubber Tree Genome Provides New Insights into Spurge Genome Evolution and Rubber Biosynthesis.</title>
        <authorList>
            <person name="Liu J."/>
            <person name="Shi C."/>
            <person name="Shi C.C."/>
            <person name="Li W."/>
            <person name="Zhang Q.J."/>
            <person name="Zhang Y."/>
            <person name="Li K."/>
            <person name="Lu H.F."/>
            <person name="Shi C."/>
            <person name="Zhu S.T."/>
            <person name="Xiao Z.Y."/>
            <person name="Nan H."/>
            <person name="Yue Y."/>
            <person name="Zhu X.G."/>
            <person name="Wu Y."/>
            <person name="Hong X.N."/>
            <person name="Fan G.Y."/>
            <person name="Tong Y."/>
            <person name="Zhang D."/>
            <person name="Mao C.L."/>
            <person name="Liu Y.L."/>
            <person name="Hao S.J."/>
            <person name="Liu W.Q."/>
            <person name="Lv M.Q."/>
            <person name="Zhang H.B."/>
            <person name="Liu Y."/>
            <person name="Hu-Tang G.R."/>
            <person name="Wang J.P."/>
            <person name="Wang J.H."/>
            <person name="Sun Y.H."/>
            <person name="Ni S.B."/>
            <person name="Chen W.B."/>
            <person name="Zhang X.C."/>
            <person name="Jiao Y.N."/>
            <person name="Eichler E.E."/>
            <person name="Li G.H."/>
            <person name="Liu X."/>
            <person name="Gao L.Z."/>
        </authorList>
    </citation>
    <scope>NUCLEOTIDE SEQUENCE [LARGE SCALE GENOMIC DNA]</scope>
    <source>
        <strain evidence="8">cv. GT1</strain>
        <tissue evidence="7">Leaf</tissue>
    </source>
</reference>
<dbReference type="GO" id="GO:0000785">
    <property type="term" value="C:chromatin"/>
    <property type="evidence" value="ECO:0007669"/>
    <property type="project" value="InterPro"/>
</dbReference>
<dbReference type="PANTHER" id="PTHR15052">
    <property type="entry name" value="RNA POLYMERASE III TRANSCRIPTION INITIATION FACTOR COMPLEX SUBUNIT"/>
    <property type="match status" value="1"/>
</dbReference>
<evidence type="ECO:0000313" key="8">
    <source>
        <dbReference type="Proteomes" id="UP000467840"/>
    </source>
</evidence>
<dbReference type="AlphaFoldDB" id="A0A6A6L870"/>
<gene>
    <name evidence="7" type="ORF">GH714_038351</name>
</gene>
<comment type="caution">
    <text evidence="7">The sequence shown here is derived from an EMBL/GenBank/DDBJ whole genome shotgun (WGS) entry which is preliminary data.</text>
</comment>
<dbReference type="InterPro" id="IPR000116">
    <property type="entry name" value="HMGA"/>
</dbReference>
<evidence type="ECO:0000256" key="2">
    <source>
        <dbReference type="ARBA" id="ARBA00022737"/>
    </source>
</evidence>
<dbReference type="GO" id="GO:0005634">
    <property type="term" value="C:nucleus"/>
    <property type="evidence" value="ECO:0007669"/>
    <property type="project" value="UniProtKB-SubCell"/>
</dbReference>
<evidence type="ECO:0000256" key="5">
    <source>
        <dbReference type="ARBA" id="ARBA00023242"/>
    </source>
</evidence>
<dbReference type="SMART" id="SM00384">
    <property type="entry name" value="AT_hook"/>
    <property type="match status" value="3"/>
</dbReference>
<dbReference type="GO" id="GO:0006355">
    <property type="term" value="P:regulation of DNA-templated transcription"/>
    <property type="evidence" value="ECO:0007669"/>
    <property type="project" value="InterPro"/>
</dbReference>
<dbReference type="GO" id="GO:0003677">
    <property type="term" value="F:DNA binding"/>
    <property type="evidence" value="ECO:0007669"/>
    <property type="project" value="UniProtKB-KW"/>
</dbReference>
<feature type="compositionally biased region" description="Polar residues" evidence="6">
    <location>
        <begin position="252"/>
        <end position="266"/>
    </location>
</feature>
<dbReference type="InterPro" id="IPR017956">
    <property type="entry name" value="AT_hook_DNA-bd_motif"/>
</dbReference>
<evidence type="ECO:0000256" key="1">
    <source>
        <dbReference type="ARBA" id="ARBA00004123"/>
    </source>
</evidence>
<dbReference type="GO" id="GO:0006383">
    <property type="term" value="P:transcription by RNA polymerase III"/>
    <property type="evidence" value="ECO:0007669"/>
    <property type="project" value="TreeGrafter"/>
</dbReference>
<protein>
    <submittedName>
        <fullName evidence="7">Uncharacterized protein</fullName>
    </submittedName>
</protein>
<accession>A0A6A6L870</accession>
<dbReference type="InterPro" id="IPR015943">
    <property type="entry name" value="WD40/YVTN_repeat-like_dom_sf"/>
</dbReference>
<evidence type="ECO:0000256" key="3">
    <source>
        <dbReference type="ARBA" id="ARBA00023125"/>
    </source>
</evidence>
<comment type="subcellular location">
    <subcellularLocation>
        <location evidence="1">Nucleus</location>
    </subcellularLocation>
</comment>
<feature type="compositionally biased region" description="Basic residues" evidence="6">
    <location>
        <begin position="210"/>
        <end position="220"/>
    </location>
</feature>
<sequence>MEEEKLLGGNGAGIKVSLFDYSVENHFKAIDTISELCGEVETDSLQEAEIQRISSSITFLGEWSHFNCQPRTVRFACEMENSQEKCFLGDTNLPQFSSASVPKKEGLSGDTSLPESSKDFVLNAGGSVWALDWCPRVHERPACHIKCEFVVVAAHPPDSYYHKIGTLLTGRGLVQIWCILNVSGDDEEAPLKKPKRGKHSSDSLGDKSSLTKRPKGRPRKKQMEESPNGKGTEENSIQFKRPRGRPRKQQIEKSPSSEATKKNSIQFKRPRGRPGKKEINESLDSLDCNNQCVQALAIQYPEDSSPLLAIEGVSGSTQEQTIQRNKGRKRKTSTKALSACNSAPETTRQSRRQKIKASEAGKCGVVACPPLLTQNDDDQSFATSHRIHENHVLGPAVLNCGLDNVSCDKNSDSCSIPKDIALPRVVLCLAHNGKVVWDMKWQPCHASDSKFQHRMGYLAVLLGNGSLEVIPLTVEWSISCPHDYLLAGCHDGTVALWKFSACGASGDTRPLLRFSADTVSIRAVAWAPVESTQESANIIVTAGHGGLKFWDIRCIILSFDDGTMRLLSLTKAAYDGHVNGSLQLGLNNKECTFLILHPLPSGAFKRQEKQLTSKAVGKDPSRHRAPHFMVGSLSKDESAITVNITLQDSPLTLKKPVSVGDNPRTMRSLFESNQMKRANDKKAETPAAENQPLALCYGNDPGTQSGFDETLAALTSRIKSKSKNTSKKMTGEDLAFVCIDGQEDRGEKEGGKAEAANEIEVMPPKIVAMNRVRWNMNKGSERWLCSGGAAGIVRCQEIIFSDTDKYFASKR</sequence>
<dbReference type="GO" id="GO:0000127">
    <property type="term" value="C:transcription factor TFIIIC complex"/>
    <property type="evidence" value="ECO:0007669"/>
    <property type="project" value="TreeGrafter"/>
</dbReference>
<keyword evidence="8" id="KW-1185">Reference proteome</keyword>
<dbReference type="InterPro" id="IPR001680">
    <property type="entry name" value="WD40_rpt"/>
</dbReference>
<evidence type="ECO:0000256" key="6">
    <source>
        <dbReference type="SAM" id="MobiDB-lite"/>
    </source>
</evidence>